<evidence type="ECO:0000256" key="3">
    <source>
        <dbReference type="SAM" id="Phobius"/>
    </source>
</evidence>
<accession>A0A6J2KI02</accession>
<evidence type="ECO:0000313" key="5">
    <source>
        <dbReference type="RefSeq" id="XP_028041971.1"/>
    </source>
</evidence>
<dbReference type="InterPro" id="IPR038770">
    <property type="entry name" value="Na+/solute_symporter_sf"/>
</dbReference>
<keyword evidence="3" id="KW-0812">Transmembrane</keyword>
<dbReference type="PANTHER" id="PTHR31102">
    <property type="match status" value="1"/>
</dbReference>
<dbReference type="AlphaFoldDB" id="A0A6J2KI02"/>
<feature type="transmembrane region" description="Helical" evidence="3">
    <location>
        <begin position="243"/>
        <end position="261"/>
    </location>
</feature>
<proteinExistence type="inferred from homology"/>
<comment type="similarity">
    <text evidence="1">Belongs to the monovalent cation:proton antiporter 1 (CPA1) transporter (TC 2.A.36) family.</text>
</comment>
<evidence type="ECO:0000256" key="2">
    <source>
        <dbReference type="SAM" id="MobiDB-lite"/>
    </source>
</evidence>
<sequence>MAKNKEKTAVLEKGVYIIHADEELKTPDLSPTSTDTEKNTSKDNVKNKNTWFHTSTPTVVHFLALITQGLLVWGLLWLAWGDGWSWNGKWFKPAVVVVIAWSSGQLLQRLTTLPPLLAAILTGILARNLGYLDMRGYPHVDNFLRKIYPVIILGKSSLGWDLKFMKANWRQVFSLGVVPWTAEVLALATCSRYFLHYPWVWGILLGSIYASLSCAVVMPSVLKVGTSPDRTHNWPQLCSTAGGIDTALSVGIYGIVYSYIFSDVHDAYRYTKVALTLFVGVAMGIAWGSLAKLIPHSRDPYVTELRVLFVLLGGLFGNFLTLHLGWGGAGGVAVLACNATAANHWSRDGWKLNNNPASTVYRVLWAALEPAVFAYTGTYFEIIHSITDTILKGFGILLVCLAVRLACAFLMCWDMSIKERIFICCSWTPKSIVEAVLCPLALNTLILRGGKNEQEMEYAEQLMRLVVQAILVTTPVGYLFTKHLGPVLLRDKRKEFRNESEA</sequence>
<feature type="compositionally biased region" description="Basic and acidic residues" evidence="2">
    <location>
        <begin position="35"/>
        <end position="46"/>
    </location>
</feature>
<dbReference type="GeneID" id="114251785"/>
<feature type="transmembrane region" description="Helical" evidence="3">
    <location>
        <begin position="307"/>
        <end position="326"/>
    </location>
</feature>
<dbReference type="InterPro" id="IPR051843">
    <property type="entry name" value="CPA1_transporter"/>
</dbReference>
<dbReference type="Proteomes" id="UP000504629">
    <property type="component" value="Unplaced"/>
</dbReference>
<dbReference type="GO" id="GO:0098662">
    <property type="term" value="P:inorganic cation transmembrane transport"/>
    <property type="evidence" value="ECO:0007669"/>
    <property type="project" value="TreeGrafter"/>
</dbReference>
<feature type="transmembrane region" description="Helical" evidence="3">
    <location>
        <begin position="200"/>
        <end position="222"/>
    </location>
</feature>
<gene>
    <name evidence="5" type="primary">LOC114251785</name>
</gene>
<feature type="transmembrane region" description="Helical" evidence="3">
    <location>
        <begin position="59"/>
        <end position="78"/>
    </location>
</feature>
<keyword evidence="3" id="KW-1133">Transmembrane helix</keyword>
<dbReference type="OrthoDB" id="423807at2759"/>
<feature type="transmembrane region" description="Helical" evidence="3">
    <location>
        <begin position="273"/>
        <end position="295"/>
    </location>
</feature>
<keyword evidence="4" id="KW-1185">Reference proteome</keyword>
<reference evidence="5" key="1">
    <citation type="submission" date="2025-08" db="UniProtKB">
        <authorList>
            <consortium name="RefSeq"/>
        </authorList>
    </citation>
    <scope>IDENTIFICATION</scope>
    <source>
        <tissue evidence="5">Silk gland</tissue>
    </source>
</reference>
<dbReference type="Gene3D" id="1.20.1530.20">
    <property type="match status" value="1"/>
</dbReference>
<keyword evidence="3" id="KW-0472">Membrane</keyword>
<dbReference type="PANTHER" id="PTHR31102:SF1">
    <property type="entry name" value="CATION_H+ EXCHANGER DOMAIN-CONTAINING PROTEIN"/>
    <property type="match status" value="1"/>
</dbReference>
<organism evidence="4 5">
    <name type="scientific">Bombyx mandarina</name>
    <name type="common">Wild silk moth</name>
    <name type="synonym">Wild silkworm</name>
    <dbReference type="NCBI Taxonomy" id="7092"/>
    <lineage>
        <taxon>Eukaryota</taxon>
        <taxon>Metazoa</taxon>
        <taxon>Ecdysozoa</taxon>
        <taxon>Arthropoda</taxon>
        <taxon>Hexapoda</taxon>
        <taxon>Insecta</taxon>
        <taxon>Pterygota</taxon>
        <taxon>Neoptera</taxon>
        <taxon>Endopterygota</taxon>
        <taxon>Lepidoptera</taxon>
        <taxon>Glossata</taxon>
        <taxon>Ditrysia</taxon>
        <taxon>Bombycoidea</taxon>
        <taxon>Bombycidae</taxon>
        <taxon>Bombycinae</taxon>
        <taxon>Bombyx</taxon>
    </lineage>
</organism>
<evidence type="ECO:0000256" key="1">
    <source>
        <dbReference type="ARBA" id="ARBA00007367"/>
    </source>
</evidence>
<dbReference type="KEGG" id="bman:114251785"/>
<name>A0A6J2KI02_BOMMA</name>
<dbReference type="RefSeq" id="XP_028041971.1">
    <property type="nucleotide sequence ID" value="XM_028186170.1"/>
</dbReference>
<protein>
    <submittedName>
        <fullName evidence="5">Sodium/hydrogen exchanger 9B2-like</fullName>
    </submittedName>
</protein>
<feature type="transmembrane region" description="Helical" evidence="3">
    <location>
        <begin position="113"/>
        <end position="130"/>
    </location>
</feature>
<feature type="transmembrane region" description="Helical" evidence="3">
    <location>
        <begin position="394"/>
        <end position="413"/>
    </location>
</feature>
<feature type="region of interest" description="Disordered" evidence="2">
    <location>
        <begin position="27"/>
        <end position="47"/>
    </location>
</feature>
<evidence type="ECO:0000313" key="4">
    <source>
        <dbReference type="Proteomes" id="UP000504629"/>
    </source>
</evidence>